<keyword evidence="11" id="KW-0732">Signal</keyword>
<organism evidence="13 14">
    <name type="scientific">Periconia macrospinosa</name>
    <dbReference type="NCBI Taxonomy" id="97972"/>
    <lineage>
        <taxon>Eukaryota</taxon>
        <taxon>Fungi</taxon>
        <taxon>Dikarya</taxon>
        <taxon>Ascomycota</taxon>
        <taxon>Pezizomycotina</taxon>
        <taxon>Dothideomycetes</taxon>
        <taxon>Pleosporomycetidae</taxon>
        <taxon>Pleosporales</taxon>
        <taxon>Massarineae</taxon>
        <taxon>Periconiaceae</taxon>
        <taxon>Periconia</taxon>
    </lineage>
</organism>
<dbReference type="GO" id="GO:0045493">
    <property type="term" value="P:xylan catabolic process"/>
    <property type="evidence" value="ECO:0007669"/>
    <property type="project" value="UniProtKB-UniRule"/>
</dbReference>
<dbReference type="Proteomes" id="UP000244855">
    <property type="component" value="Unassembled WGS sequence"/>
</dbReference>
<name>A0A2V1DDG1_9PLEO</name>
<keyword evidence="14" id="KW-1185">Reference proteome</keyword>
<dbReference type="AlphaFoldDB" id="A0A2V1DDG1"/>
<dbReference type="Gene3D" id="2.60.120.180">
    <property type="match status" value="1"/>
</dbReference>
<dbReference type="InterPro" id="IPR013320">
    <property type="entry name" value="ConA-like_dom_sf"/>
</dbReference>
<dbReference type="InterPro" id="IPR033123">
    <property type="entry name" value="GH11_dom"/>
</dbReference>
<dbReference type="InterPro" id="IPR001137">
    <property type="entry name" value="Glyco_hydro_11"/>
</dbReference>
<comment type="pathway">
    <text evidence="2 10">Glycan degradation; xylan degradation.</text>
</comment>
<dbReference type="PANTHER" id="PTHR46828:SF2">
    <property type="entry name" value="ENDO-1,4-BETA-XYLANASE A-RELATED"/>
    <property type="match status" value="1"/>
</dbReference>
<evidence type="ECO:0000256" key="8">
    <source>
        <dbReference type="ARBA" id="ARBA00023295"/>
    </source>
</evidence>
<proteinExistence type="inferred from homology"/>
<evidence type="ECO:0000259" key="12">
    <source>
        <dbReference type="PROSITE" id="PS51761"/>
    </source>
</evidence>
<dbReference type="SUPFAM" id="SSF49899">
    <property type="entry name" value="Concanavalin A-like lectins/glucanases"/>
    <property type="match status" value="1"/>
</dbReference>
<dbReference type="InterPro" id="IPR033119">
    <property type="entry name" value="GH11_AS_2"/>
</dbReference>
<evidence type="ECO:0000256" key="9">
    <source>
        <dbReference type="ARBA" id="ARBA00023326"/>
    </source>
</evidence>
<dbReference type="PROSITE" id="PS00777">
    <property type="entry name" value="GH11_2"/>
    <property type="match status" value="1"/>
</dbReference>
<evidence type="ECO:0000313" key="13">
    <source>
        <dbReference type="EMBL" id="PVH96187.1"/>
    </source>
</evidence>
<reference evidence="13 14" key="1">
    <citation type="journal article" date="2018" name="Sci. Rep.">
        <title>Comparative genomics provides insights into the lifestyle and reveals functional heterogeneity of dark septate endophytic fungi.</title>
        <authorList>
            <person name="Knapp D.G."/>
            <person name="Nemeth J.B."/>
            <person name="Barry K."/>
            <person name="Hainaut M."/>
            <person name="Henrissat B."/>
            <person name="Johnson J."/>
            <person name="Kuo A."/>
            <person name="Lim J.H.P."/>
            <person name="Lipzen A."/>
            <person name="Nolan M."/>
            <person name="Ohm R.A."/>
            <person name="Tamas L."/>
            <person name="Grigoriev I.V."/>
            <person name="Spatafora J.W."/>
            <person name="Nagy L.G."/>
            <person name="Kovacs G.M."/>
        </authorList>
    </citation>
    <scope>NUCLEOTIDE SEQUENCE [LARGE SCALE GENOMIC DNA]</scope>
    <source>
        <strain evidence="13 14">DSE2036</strain>
    </source>
</reference>
<keyword evidence="6 10" id="KW-0378">Hydrolase</keyword>
<keyword evidence="5 10" id="KW-0858">Xylan degradation</keyword>
<dbReference type="Pfam" id="PF00457">
    <property type="entry name" value="Glyco_hydro_11"/>
    <property type="match status" value="1"/>
</dbReference>
<dbReference type="PROSITE" id="PS51761">
    <property type="entry name" value="GH11_3"/>
    <property type="match status" value="1"/>
</dbReference>
<gene>
    <name evidence="13" type="ORF">DM02DRAFT_688382</name>
</gene>
<evidence type="ECO:0000256" key="6">
    <source>
        <dbReference type="ARBA" id="ARBA00022801"/>
    </source>
</evidence>
<evidence type="ECO:0000313" key="14">
    <source>
        <dbReference type="Proteomes" id="UP000244855"/>
    </source>
</evidence>
<feature type="chain" id="PRO_5015954919" description="endo-1,4-beta-xylanase" evidence="11">
    <location>
        <begin position="20"/>
        <end position="218"/>
    </location>
</feature>
<evidence type="ECO:0000256" key="11">
    <source>
        <dbReference type="SAM" id="SignalP"/>
    </source>
</evidence>
<keyword evidence="7 10" id="KW-0119">Carbohydrate metabolism</keyword>
<evidence type="ECO:0000256" key="1">
    <source>
        <dbReference type="ARBA" id="ARBA00000681"/>
    </source>
</evidence>
<evidence type="ECO:0000256" key="3">
    <source>
        <dbReference type="ARBA" id="ARBA00007792"/>
    </source>
</evidence>
<feature type="active site" description="Nucleophile" evidence="10">
    <location>
        <position position="116"/>
    </location>
</feature>
<sequence length="218" mass="23293">MISFTVALVALTAAIGVVAAPVNDPADITISKRSSPNSSGTNNGFFYQFWTDGAGGSATYTNKDAGEYSVTWTQISDMTSGKGWKNAAPRNITFTGTVNAQGNFYLAVYTWSQKGENYILENYGTYNPCSGGKTVGTLTSDGSAYQICTVDRGNNYIQNWSIRQQKRSSGTVTTSNHYNFYQSHGLTHNPLSDAAYQIVSTEGYGGSGSADIVVKADA</sequence>
<comment type="catalytic activity">
    <reaction evidence="1 10">
        <text>Endohydrolysis of (1-&gt;4)-beta-D-xylosidic linkages in xylans.</text>
        <dbReference type="EC" id="3.2.1.8"/>
    </reaction>
</comment>
<keyword evidence="9 10" id="KW-0624">Polysaccharide degradation</keyword>
<comment type="similarity">
    <text evidence="3 10">Belongs to the glycosyl hydrolase 11 (cellulase G) family.</text>
</comment>
<evidence type="ECO:0000256" key="10">
    <source>
        <dbReference type="PROSITE-ProRule" id="PRU01097"/>
    </source>
</evidence>
<feature type="domain" description="GH11" evidence="12">
    <location>
        <begin position="33"/>
        <end position="215"/>
    </location>
</feature>
<dbReference type="OrthoDB" id="2115822at2759"/>
<dbReference type="UniPathway" id="UPA00114"/>
<keyword evidence="8 10" id="KW-0326">Glycosidase</keyword>
<accession>A0A2V1DDG1</accession>
<evidence type="ECO:0000256" key="4">
    <source>
        <dbReference type="ARBA" id="ARBA00012590"/>
    </source>
</evidence>
<evidence type="ECO:0000256" key="7">
    <source>
        <dbReference type="ARBA" id="ARBA00023277"/>
    </source>
</evidence>
<protein>
    <recommendedName>
        <fullName evidence="4 10">endo-1,4-beta-xylanase</fullName>
        <ecNumber evidence="4 10">3.2.1.8</ecNumber>
    </recommendedName>
</protein>
<feature type="active site" description="Proton donor" evidence="10">
    <location>
        <position position="202"/>
    </location>
</feature>
<dbReference type="EC" id="3.2.1.8" evidence="4 10"/>
<dbReference type="PANTHER" id="PTHR46828">
    <property type="entry name" value="ENDO-1,4-BETA-XYLANASE A-RELATED"/>
    <property type="match status" value="1"/>
</dbReference>
<evidence type="ECO:0000256" key="2">
    <source>
        <dbReference type="ARBA" id="ARBA00004851"/>
    </source>
</evidence>
<dbReference type="GO" id="GO:0031176">
    <property type="term" value="F:endo-1,4-beta-xylanase activity"/>
    <property type="evidence" value="ECO:0007669"/>
    <property type="project" value="UniProtKB-UniRule"/>
</dbReference>
<dbReference type="InterPro" id="IPR013319">
    <property type="entry name" value="GH11/12"/>
</dbReference>
<dbReference type="EMBL" id="KZ805471">
    <property type="protein sequence ID" value="PVH96187.1"/>
    <property type="molecule type" value="Genomic_DNA"/>
</dbReference>
<evidence type="ECO:0000256" key="5">
    <source>
        <dbReference type="ARBA" id="ARBA00022651"/>
    </source>
</evidence>
<feature type="signal peptide" evidence="11">
    <location>
        <begin position="1"/>
        <end position="19"/>
    </location>
</feature>